<protein>
    <recommendedName>
        <fullName evidence="1">IstB-like ATP-binding domain-containing protein</fullName>
    </recommendedName>
</protein>
<reference evidence="2" key="1">
    <citation type="journal article" date="2011" name="Environ. Microbiol.">
        <title>Genomic insights into the metabolic potential of the polycyclic aromatic hydrocarbon degrading sulfate-reducing Deltaproteobacterium N47.</title>
        <authorList>
            <person name="Bergmann F."/>
            <person name="Selesi D."/>
            <person name="Weinmaier T."/>
            <person name="Tischler P."/>
            <person name="Rattei T."/>
            <person name="Meckenstock R.U."/>
        </authorList>
    </citation>
    <scope>NUCLEOTIDE SEQUENCE</scope>
</reference>
<gene>
    <name evidence="2" type="ORF">N47_G36500</name>
    <name evidence="3" type="ORF">N47_K27290</name>
</gene>
<dbReference type="AlphaFoldDB" id="E1YCN2"/>
<evidence type="ECO:0000313" key="2">
    <source>
        <dbReference type="EMBL" id="CBX28326.1"/>
    </source>
</evidence>
<accession>E1YCN2</accession>
<dbReference type="EMBL" id="FR695868">
    <property type="protein sequence ID" value="CBX28326.1"/>
    <property type="molecule type" value="Genomic_DNA"/>
</dbReference>
<dbReference type="InterPro" id="IPR027417">
    <property type="entry name" value="P-loop_NTPase"/>
</dbReference>
<dbReference type="InterPro" id="IPR002611">
    <property type="entry name" value="IstB_ATP-bd"/>
</dbReference>
<evidence type="ECO:0000313" key="3">
    <source>
        <dbReference type="EMBL" id="CBX30489.1"/>
    </source>
</evidence>
<dbReference type="EMBL" id="FR695876">
    <property type="protein sequence ID" value="CBX30489.1"/>
    <property type="molecule type" value="Genomic_DNA"/>
</dbReference>
<feature type="domain" description="IstB-like ATP-binding" evidence="1">
    <location>
        <begin position="7"/>
        <end position="59"/>
    </location>
</feature>
<dbReference type="Pfam" id="PF01695">
    <property type="entry name" value="IstB_IS21"/>
    <property type="match status" value="1"/>
</dbReference>
<evidence type="ECO:0000259" key="1">
    <source>
        <dbReference type="Pfam" id="PF01695"/>
    </source>
</evidence>
<organism evidence="2">
    <name type="scientific">uncultured Desulfobacterium sp</name>
    <dbReference type="NCBI Taxonomy" id="201089"/>
    <lineage>
        <taxon>Bacteria</taxon>
        <taxon>Pseudomonadati</taxon>
        <taxon>Thermodesulfobacteriota</taxon>
        <taxon>Desulfobacteria</taxon>
        <taxon>Desulfobacterales</taxon>
        <taxon>Desulfobacteriaceae</taxon>
        <taxon>Desulfobacterium</taxon>
        <taxon>environmental samples</taxon>
    </lineage>
</organism>
<proteinExistence type="predicted"/>
<dbReference type="GO" id="GO:0005524">
    <property type="term" value="F:ATP binding"/>
    <property type="evidence" value="ECO:0007669"/>
    <property type="project" value="InterPro"/>
</dbReference>
<name>E1YCN2_9BACT</name>
<sequence>MQSLRALSRSIQRYSRCGLLIPDELGYVSFSKERAQLLFQILADRYERGSVIITRNVNLKLTPSDNPILTPL</sequence>
<dbReference type="Gene3D" id="3.40.50.300">
    <property type="entry name" value="P-loop containing nucleotide triphosphate hydrolases"/>
    <property type="match status" value="1"/>
</dbReference>